<dbReference type="AlphaFoldDB" id="A0A448WNT9"/>
<accession>A0A448WNT9</accession>
<comment type="caution">
    <text evidence="1">The sequence shown here is derived from an EMBL/GenBank/DDBJ whole genome shotgun (WGS) entry which is preliminary data.</text>
</comment>
<dbReference type="Proteomes" id="UP000784294">
    <property type="component" value="Unassembled WGS sequence"/>
</dbReference>
<gene>
    <name evidence="1" type="ORF">PXEA_LOCUS9927</name>
</gene>
<name>A0A448WNT9_9PLAT</name>
<sequence>MLGSKGFSSLARVVEKSVFKESDGRDFRAYGSPHHHRVPMRDCPRVDINRILGGIPGNYKQQQYSHRMSTAAERNQIVRDVNSFTPPSSMWGEIRPPGL</sequence>
<dbReference type="EMBL" id="CAAALY010028632">
    <property type="protein sequence ID" value="VEL16487.1"/>
    <property type="molecule type" value="Genomic_DNA"/>
</dbReference>
<evidence type="ECO:0000313" key="2">
    <source>
        <dbReference type="Proteomes" id="UP000784294"/>
    </source>
</evidence>
<organism evidence="1 2">
    <name type="scientific">Protopolystoma xenopodis</name>
    <dbReference type="NCBI Taxonomy" id="117903"/>
    <lineage>
        <taxon>Eukaryota</taxon>
        <taxon>Metazoa</taxon>
        <taxon>Spiralia</taxon>
        <taxon>Lophotrochozoa</taxon>
        <taxon>Platyhelminthes</taxon>
        <taxon>Monogenea</taxon>
        <taxon>Polyopisthocotylea</taxon>
        <taxon>Polystomatidea</taxon>
        <taxon>Polystomatidae</taxon>
        <taxon>Protopolystoma</taxon>
    </lineage>
</organism>
<reference evidence="1" key="1">
    <citation type="submission" date="2018-11" db="EMBL/GenBank/DDBJ databases">
        <authorList>
            <consortium name="Pathogen Informatics"/>
        </authorList>
    </citation>
    <scope>NUCLEOTIDE SEQUENCE</scope>
</reference>
<evidence type="ECO:0000313" key="1">
    <source>
        <dbReference type="EMBL" id="VEL16487.1"/>
    </source>
</evidence>
<protein>
    <submittedName>
        <fullName evidence="1">Uncharacterized protein</fullName>
    </submittedName>
</protein>
<keyword evidence="2" id="KW-1185">Reference proteome</keyword>
<proteinExistence type="predicted"/>